<dbReference type="PROSITE" id="PS01183">
    <property type="entry name" value="UBIE_1"/>
    <property type="match status" value="1"/>
</dbReference>
<gene>
    <name evidence="6" type="primary">coq5</name>
</gene>
<evidence type="ECO:0000256" key="6">
    <source>
        <dbReference type="HAMAP-Rule" id="MF_03191"/>
    </source>
</evidence>
<name>A0A0V0GAT2_TRIDM</name>
<dbReference type="Gene3D" id="3.40.50.150">
    <property type="entry name" value="Vaccinia Virus protein VP39"/>
    <property type="match status" value="1"/>
</dbReference>
<dbReference type="CDD" id="cd02440">
    <property type="entry name" value="AdoMet_MTases"/>
    <property type="match status" value="1"/>
</dbReference>
<dbReference type="InterPro" id="IPR004033">
    <property type="entry name" value="UbiE/COQ5_MeTrFase"/>
</dbReference>
<dbReference type="InterPro" id="IPR023576">
    <property type="entry name" value="UbiE/COQ5_MeTrFase_CS"/>
</dbReference>
<dbReference type="NCBIfam" id="NF001244">
    <property type="entry name" value="PRK00216.1-5"/>
    <property type="match status" value="1"/>
</dbReference>
<comment type="function">
    <text evidence="6">Methyltransferase required for the conversion of 2-polyprenyl-6-methoxy-1,4-benzoquinol (DDMQH2) to 2-polyprenyl-3-methyl-6-methoxy-1,4-benzoquinol (DMQH2).</text>
</comment>
<dbReference type="SUPFAM" id="SSF53335">
    <property type="entry name" value="S-adenosyl-L-methionine-dependent methyltransferases"/>
    <property type="match status" value="1"/>
</dbReference>
<dbReference type="NCBIfam" id="NF001242">
    <property type="entry name" value="PRK00216.1-3"/>
    <property type="match status" value="1"/>
</dbReference>
<protein>
    <recommendedName>
        <fullName evidence="6">2-methoxy-6-polyprenyl-1,4-benzoquinol methylase, mitochondrial</fullName>
        <ecNumber evidence="6">2.1.1.201</ecNumber>
    </recommendedName>
    <alternativeName>
        <fullName evidence="6">Ubiquinone biosynthesis methyltransferase COQ5</fullName>
    </alternativeName>
</protein>
<dbReference type="NCBIfam" id="TIGR01934">
    <property type="entry name" value="MenG_MenH_UbiE"/>
    <property type="match status" value="1"/>
</dbReference>
<dbReference type="GO" id="GO:0032259">
    <property type="term" value="P:methylation"/>
    <property type="evidence" value="ECO:0007669"/>
    <property type="project" value="UniProtKB-KW"/>
</dbReference>
<dbReference type="InterPro" id="IPR029063">
    <property type="entry name" value="SAM-dependent_MTases_sf"/>
</dbReference>
<comment type="similarity">
    <text evidence="6">Belongs to the class I-like SAM-binding methyltransferase superfamily. MenG/UbiE family.</text>
</comment>
<dbReference type="EC" id="2.1.1.201" evidence="6"/>
<keyword evidence="6" id="KW-0472">Membrane</keyword>
<keyword evidence="6" id="KW-0999">Mitochondrion inner membrane</keyword>
<comment type="caution">
    <text evidence="6">Lacks conserved residue(s) required for the propagation of feature annotation.</text>
</comment>
<evidence type="ECO:0000256" key="3">
    <source>
        <dbReference type="ARBA" id="ARBA00022688"/>
    </source>
</evidence>
<dbReference type="FunFam" id="3.40.50.150:FF:000064">
    <property type="entry name" value="2-methoxy-6-polyprenyl-1,4-benzoquinol methylase, mitochondrial"/>
    <property type="match status" value="1"/>
</dbReference>
<accession>A0A0V0GAT2</accession>
<dbReference type="HAMAP" id="MF_01813">
    <property type="entry name" value="MenG_UbiE_methyltr"/>
    <property type="match status" value="1"/>
</dbReference>
<feature type="binding site" evidence="6">
    <location>
        <position position="119"/>
    </location>
    <ligand>
        <name>S-adenosyl-L-methionine</name>
        <dbReference type="ChEBI" id="CHEBI:59789"/>
    </ligand>
</feature>
<evidence type="ECO:0000256" key="4">
    <source>
        <dbReference type="ARBA" id="ARBA00022691"/>
    </source>
</evidence>
<keyword evidence="4 6" id="KW-0949">S-adenosyl-L-methionine</keyword>
<evidence type="ECO:0000256" key="2">
    <source>
        <dbReference type="ARBA" id="ARBA00022679"/>
    </source>
</evidence>
<feature type="binding site" evidence="6">
    <location>
        <begin position="147"/>
        <end position="148"/>
    </location>
    <ligand>
        <name>S-adenosyl-L-methionine</name>
        <dbReference type="ChEBI" id="CHEBI:59789"/>
    </ligand>
</feature>
<dbReference type="PANTHER" id="PTHR43591">
    <property type="entry name" value="METHYLTRANSFERASE"/>
    <property type="match status" value="1"/>
</dbReference>
<keyword evidence="7" id="KW-0830">Ubiquinone</keyword>
<dbReference type="AlphaFoldDB" id="A0A0V0GAT2"/>
<dbReference type="Pfam" id="PF01209">
    <property type="entry name" value="Ubie_methyltran"/>
    <property type="match status" value="1"/>
</dbReference>
<keyword evidence="3 6" id="KW-0831">Ubiquinone biosynthesis</keyword>
<feature type="binding site" evidence="6">
    <location>
        <position position="95"/>
    </location>
    <ligand>
        <name>S-adenosyl-L-methionine</name>
        <dbReference type="ChEBI" id="CHEBI:59789"/>
    </ligand>
</feature>
<dbReference type="EMBL" id="GECL01000974">
    <property type="protein sequence ID" value="JAP05150.1"/>
    <property type="molecule type" value="Transcribed_RNA"/>
</dbReference>
<keyword evidence="1 6" id="KW-0489">Methyltransferase</keyword>
<dbReference type="GO" id="GO:0008425">
    <property type="term" value="F:2-methoxy-6-polyprenyl-1,4-benzoquinol methyltransferase activity"/>
    <property type="evidence" value="ECO:0007669"/>
    <property type="project" value="UniProtKB-UniRule"/>
</dbReference>
<dbReference type="GO" id="GO:0031314">
    <property type="term" value="C:extrinsic component of mitochondrial inner membrane"/>
    <property type="evidence" value="ECO:0007669"/>
    <property type="project" value="UniProtKB-UniRule"/>
</dbReference>
<comment type="subunit">
    <text evidence="5">Component of a multi-subunit COQ enzyme complex, composed of at least COQ3, COQ4, COQ5, COQ6, COQ7 and COQ9. Interacts with PYURF; the interaction is direct, stabilizes COQ5 protein and associates PYURF with COQ enzyme complex.</text>
</comment>
<comment type="catalytic activity">
    <reaction evidence="6">
        <text>a 2-methoxy-6-(all-trans-polyprenyl)benzene-1,4-diol + S-adenosyl-L-methionine = a 5-methoxy-2-methyl-3-(all-trans-polyprenyl)benzene-1,4-diol + S-adenosyl-L-homocysteine + H(+)</text>
        <dbReference type="Rhea" id="RHEA:28286"/>
        <dbReference type="Rhea" id="RHEA-COMP:10858"/>
        <dbReference type="Rhea" id="RHEA-COMP:10859"/>
        <dbReference type="ChEBI" id="CHEBI:15378"/>
        <dbReference type="ChEBI" id="CHEBI:57856"/>
        <dbReference type="ChEBI" id="CHEBI:59789"/>
        <dbReference type="ChEBI" id="CHEBI:84166"/>
        <dbReference type="ChEBI" id="CHEBI:84167"/>
        <dbReference type="EC" id="2.1.1.201"/>
    </reaction>
</comment>
<keyword evidence="2 6" id="KW-0808">Transferase</keyword>
<evidence type="ECO:0000313" key="7">
    <source>
        <dbReference type="EMBL" id="JAP05150.1"/>
    </source>
</evidence>
<proteinExistence type="inferred from homology"/>
<comment type="pathway">
    <text evidence="6">Cofactor biosynthesis; ubiquinone biosynthesis.</text>
</comment>
<evidence type="ECO:0000256" key="5">
    <source>
        <dbReference type="ARBA" id="ARBA00046387"/>
    </source>
</evidence>
<reference evidence="7" key="1">
    <citation type="journal article" date="2018" name="J. Proteomics">
        <title>Exploring the molecular complexity of Triatoma dimidiata sialome.</title>
        <authorList>
            <person name="Santiago P.B."/>
            <person name="de Araujo C.N."/>
            <person name="Charneau S."/>
            <person name="Bastos I.M.D."/>
            <person name="Assumpcao T.C.F."/>
            <person name="Queiroz R.M.L."/>
            <person name="Praca Y.R."/>
            <person name="Cordeiro T.M."/>
            <person name="Garcia C.H.S."/>
            <person name="da Silva I.G."/>
            <person name="Raiol T."/>
            <person name="Motta F.N."/>
            <person name="de Araujo Oliveira J.V."/>
            <person name="de Sousa M.V."/>
            <person name="Ribeiro J.M.C."/>
            <person name="de Santana J.M."/>
        </authorList>
    </citation>
    <scope>NUCLEOTIDE SEQUENCE</scope>
    <source>
        <strain evidence="7">Santander</strain>
        <tissue evidence="7">Salivary glands</tissue>
    </source>
</reference>
<dbReference type="UniPathway" id="UPA00232"/>
<dbReference type="PANTHER" id="PTHR43591:SF24">
    <property type="entry name" value="2-METHOXY-6-POLYPRENYL-1,4-BENZOQUINOL METHYLASE, MITOCHONDRIAL"/>
    <property type="match status" value="1"/>
</dbReference>
<sequence length="275" mass="31322">MFALRTTLNLMGRRGSAIASLNVRTLSDETHFGFERVSEEEKSKKVYDVFARVANNYDLMNDLMSGGMHRYWKDVFMQRLSPTDGTELLDVAGGTGDIAFRFHRYLENNHMIGRVTVCDINKEMLRVGEERAKKAGLGGKIEWVEGDAERLPFPEESFSAYTIAFGIRNVTRMREALLEAKRVLCPGGRFLCLEFSHVDNPLLKKIYDEYSFQVIPALGQIVAGDWRSYQYLIESIRQFPNQETFADMIAEVGFKEVTFENLSCGIVAIHSAFKL</sequence>
<evidence type="ECO:0000256" key="1">
    <source>
        <dbReference type="ARBA" id="ARBA00022603"/>
    </source>
</evidence>
<comment type="subcellular location">
    <subcellularLocation>
        <location evidence="6">Mitochondrion inner membrane</location>
        <topology evidence="6">Peripheral membrane protein</topology>
        <orientation evidence="6">Matrix side</orientation>
    </subcellularLocation>
</comment>
<keyword evidence="6" id="KW-0496">Mitochondrion</keyword>
<dbReference type="PROSITE" id="PS51608">
    <property type="entry name" value="SAM_MT_UBIE"/>
    <property type="match status" value="1"/>
</dbReference>
<organism evidence="7">
    <name type="scientific">Triatoma dimidiata</name>
    <name type="common">Kissing bug</name>
    <name type="synonym">Meccus dimidiatus</name>
    <dbReference type="NCBI Taxonomy" id="72491"/>
    <lineage>
        <taxon>Eukaryota</taxon>
        <taxon>Metazoa</taxon>
        <taxon>Ecdysozoa</taxon>
        <taxon>Arthropoda</taxon>
        <taxon>Hexapoda</taxon>
        <taxon>Insecta</taxon>
        <taxon>Pterygota</taxon>
        <taxon>Neoptera</taxon>
        <taxon>Paraneoptera</taxon>
        <taxon>Hemiptera</taxon>
        <taxon>Heteroptera</taxon>
        <taxon>Panheteroptera</taxon>
        <taxon>Cimicomorpha</taxon>
        <taxon>Reduviidae</taxon>
        <taxon>Triatominae</taxon>
        <taxon>Triatoma</taxon>
    </lineage>
</organism>